<organism evidence="1 2">
    <name type="scientific">Nephila pilipes</name>
    <name type="common">Giant wood spider</name>
    <name type="synonym">Nephila maculata</name>
    <dbReference type="NCBI Taxonomy" id="299642"/>
    <lineage>
        <taxon>Eukaryota</taxon>
        <taxon>Metazoa</taxon>
        <taxon>Ecdysozoa</taxon>
        <taxon>Arthropoda</taxon>
        <taxon>Chelicerata</taxon>
        <taxon>Arachnida</taxon>
        <taxon>Araneae</taxon>
        <taxon>Araneomorphae</taxon>
        <taxon>Entelegynae</taxon>
        <taxon>Araneoidea</taxon>
        <taxon>Nephilidae</taxon>
        <taxon>Nephila</taxon>
    </lineage>
</organism>
<proteinExistence type="predicted"/>
<dbReference type="AlphaFoldDB" id="A0A8X6U5T2"/>
<comment type="caution">
    <text evidence="1">The sequence shown here is derived from an EMBL/GenBank/DDBJ whole genome shotgun (WGS) entry which is preliminary data.</text>
</comment>
<evidence type="ECO:0000313" key="1">
    <source>
        <dbReference type="EMBL" id="GFT84133.1"/>
    </source>
</evidence>
<gene>
    <name evidence="1" type="ORF">NPIL_548071</name>
</gene>
<dbReference type="EMBL" id="BMAW01023693">
    <property type="protein sequence ID" value="GFT84133.1"/>
    <property type="molecule type" value="Genomic_DNA"/>
</dbReference>
<accession>A0A8X6U5T2</accession>
<dbReference type="Proteomes" id="UP000887013">
    <property type="component" value="Unassembled WGS sequence"/>
</dbReference>
<reference evidence="1" key="1">
    <citation type="submission" date="2020-08" db="EMBL/GenBank/DDBJ databases">
        <title>Multicomponent nature underlies the extraordinary mechanical properties of spider dragline silk.</title>
        <authorList>
            <person name="Kono N."/>
            <person name="Nakamura H."/>
            <person name="Mori M."/>
            <person name="Yoshida Y."/>
            <person name="Ohtoshi R."/>
            <person name="Malay A.D."/>
            <person name="Moran D.A.P."/>
            <person name="Tomita M."/>
            <person name="Numata K."/>
            <person name="Arakawa K."/>
        </authorList>
    </citation>
    <scope>NUCLEOTIDE SEQUENCE</scope>
</reference>
<keyword evidence="2" id="KW-1185">Reference proteome</keyword>
<name>A0A8X6U5T2_NEPPI</name>
<protein>
    <submittedName>
        <fullName evidence="1">Uncharacterized protein</fullName>
    </submittedName>
</protein>
<sequence length="79" mass="9341">MFDKMRMRSSTNLPSTRKEFSSPRLFHVIPANDFLRERSLRRRMRLMGSSQTHFRAATGLTEPQEMWDAAALITRKWTP</sequence>
<evidence type="ECO:0000313" key="2">
    <source>
        <dbReference type="Proteomes" id="UP000887013"/>
    </source>
</evidence>